<evidence type="ECO:0000313" key="8">
    <source>
        <dbReference type="Proteomes" id="UP000235739"/>
    </source>
</evidence>
<dbReference type="InterPro" id="IPR003447">
    <property type="entry name" value="FEMABX"/>
</dbReference>
<dbReference type="Pfam" id="PF02388">
    <property type="entry name" value="FemAB"/>
    <property type="match status" value="2"/>
</dbReference>
<dbReference type="EMBL" id="PNQX01000004">
    <property type="protein sequence ID" value="PMQ18764.1"/>
    <property type="molecule type" value="Genomic_DNA"/>
</dbReference>
<dbReference type="InterPro" id="IPR050644">
    <property type="entry name" value="PG_Glycine_Bridge_Synth"/>
</dbReference>
<name>A0A2N7RXZ7_9MICC</name>
<dbReference type="GO" id="GO:0016755">
    <property type="term" value="F:aminoacyltransferase activity"/>
    <property type="evidence" value="ECO:0007669"/>
    <property type="project" value="InterPro"/>
</dbReference>
<proteinExistence type="inferred from homology"/>
<protein>
    <submittedName>
        <fullName evidence="7">Peptidoglycan bridge formation glycyltransferase FemA/FemB family protein</fullName>
    </submittedName>
</protein>
<keyword evidence="4" id="KW-0573">Peptidoglycan synthesis</keyword>
<dbReference type="PANTHER" id="PTHR36174">
    <property type="entry name" value="LIPID II:GLYCINE GLYCYLTRANSFERASE"/>
    <property type="match status" value="1"/>
</dbReference>
<comment type="caution">
    <text evidence="7">The sequence shown here is derived from an EMBL/GenBank/DDBJ whole genome shotgun (WGS) entry which is preliminary data.</text>
</comment>
<dbReference type="Proteomes" id="UP000235739">
    <property type="component" value="Unassembled WGS sequence"/>
</dbReference>
<organism evidence="7 8">
    <name type="scientific">Glutamicibacter arilaitensis</name>
    <dbReference type="NCBI Taxonomy" id="256701"/>
    <lineage>
        <taxon>Bacteria</taxon>
        <taxon>Bacillati</taxon>
        <taxon>Actinomycetota</taxon>
        <taxon>Actinomycetes</taxon>
        <taxon>Micrococcales</taxon>
        <taxon>Micrococcaceae</taxon>
        <taxon>Glutamicibacter</taxon>
    </lineage>
</organism>
<evidence type="ECO:0000256" key="4">
    <source>
        <dbReference type="ARBA" id="ARBA00022984"/>
    </source>
</evidence>
<reference evidence="7 8" key="1">
    <citation type="journal article" date="2017" name="Elife">
        <title>Extensive horizontal gene transfer in cheese-associated bacteria.</title>
        <authorList>
            <person name="Bonham K.S."/>
            <person name="Wolfe B.E."/>
            <person name="Dutton R.J."/>
        </authorList>
    </citation>
    <scope>NUCLEOTIDE SEQUENCE [LARGE SCALE GENOMIC DNA]</scope>
    <source>
        <strain evidence="7 8">JB182</strain>
    </source>
</reference>
<keyword evidence="5" id="KW-0012">Acyltransferase</keyword>
<gene>
    <name evidence="7" type="ORF">CIK84_17680</name>
</gene>
<dbReference type="GO" id="GO:0071555">
    <property type="term" value="P:cell wall organization"/>
    <property type="evidence" value="ECO:0007669"/>
    <property type="project" value="UniProtKB-KW"/>
</dbReference>
<dbReference type="GO" id="GO:0009252">
    <property type="term" value="P:peptidoglycan biosynthetic process"/>
    <property type="evidence" value="ECO:0007669"/>
    <property type="project" value="UniProtKB-KW"/>
</dbReference>
<accession>A0A2N7RXZ7</accession>
<evidence type="ECO:0000256" key="2">
    <source>
        <dbReference type="ARBA" id="ARBA00022679"/>
    </source>
</evidence>
<dbReference type="GO" id="GO:0008360">
    <property type="term" value="P:regulation of cell shape"/>
    <property type="evidence" value="ECO:0007669"/>
    <property type="project" value="UniProtKB-KW"/>
</dbReference>
<dbReference type="Gene3D" id="3.40.630.30">
    <property type="match status" value="2"/>
</dbReference>
<dbReference type="SUPFAM" id="SSF55729">
    <property type="entry name" value="Acyl-CoA N-acyltransferases (Nat)"/>
    <property type="match status" value="2"/>
</dbReference>
<dbReference type="InterPro" id="IPR016181">
    <property type="entry name" value="Acyl_CoA_acyltransferase"/>
</dbReference>
<evidence type="ECO:0000256" key="1">
    <source>
        <dbReference type="ARBA" id="ARBA00009943"/>
    </source>
</evidence>
<keyword evidence="6" id="KW-0961">Cell wall biogenesis/degradation</keyword>
<comment type="similarity">
    <text evidence="1">Belongs to the FemABX family.</text>
</comment>
<keyword evidence="3" id="KW-0133">Cell shape</keyword>
<evidence type="ECO:0000256" key="5">
    <source>
        <dbReference type="ARBA" id="ARBA00023315"/>
    </source>
</evidence>
<evidence type="ECO:0000256" key="3">
    <source>
        <dbReference type="ARBA" id="ARBA00022960"/>
    </source>
</evidence>
<keyword evidence="2 7" id="KW-0808">Transferase</keyword>
<evidence type="ECO:0000313" key="7">
    <source>
        <dbReference type="EMBL" id="PMQ18764.1"/>
    </source>
</evidence>
<dbReference type="AlphaFoldDB" id="A0A2N7RXZ7"/>
<dbReference type="PANTHER" id="PTHR36174:SF1">
    <property type="entry name" value="LIPID II:GLYCINE GLYCYLTRANSFERASE"/>
    <property type="match status" value="1"/>
</dbReference>
<evidence type="ECO:0000256" key="6">
    <source>
        <dbReference type="ARBA" id="ARBA00023316"/>
    </source>
</evidence>
<dbReference type="PROSITE" id="PS51191">
    <property type="entry name" value="FEMABX"/>
    <property type="match status" value="1"/>
</dbReference>
<sequence>MVFGVPIRVLGGIHTSIIPLGGIKSSTLWGYVASPNRQGKHDRISPVSHNELHVRPISGTEHSAFLETAQDVSFLQRPEWAQVKSGWRGESLGWFEEDELVGTALVLHRAAPVIKKTLAYIPDGPVIDFGSYAAEQVIAPLSAYLKNRGAFQLKMGPGLAVRTWGAAAVRKNLGKEGFSQLADLELKSSSQTALALNDALAKLGFTKEDVGMDFAAGQPEYVARVALQDDEGNQLDADGVMASYSSTTRNETRKALKSTLEIEIGETKDMARFHALYNHTADRQEFTGRPLSYFEKMHTVLNEAVPGSCTLYIASNEGVDLAAAIVIRSSNLAWYLYGASSSEQRKLFAPKAIMQHMVSDSIAAGCRYLDQGGVSATLDKEHHLSGLTKFKTNTGCDIVQTSGEWDLALNKPLAWAFEKYMNWRKK</sequence>